<feature type="coiled-coil region" evidence="1">
    <location>
        <begin position="82"/>
        <end position="109"/>
    </location>
</feature>
<keyword evidence="1" id="KW-0175">Coiled coil</keyword>
<feature type="transmembrane region" description="Helical" evidence="2">
    <location>
        <begin position="29"/>
        <end position="47"/>
    </location>
</feature>
<proteinExistence type="predicted"/>
<dbReference type="AlphaFoldDB" id="A0A1B2DZJ2"/>
<organism evidence="3">
    <name type="scientific">Paenibacillus ihbetae</name>
    <dbReference type="NCBI Taxonomy" id="1870820"/>
    <lineage>
        <taxon>Bacteria</taxon>
        <taxon>Bacillati</taxon>
        <taxon>Bacillota</taxon>
        <taxon>Bacilli</taxon>
        <taxon>Bacillales</taxon>
        <taxon>Paenibacillaceae</taxon>
        <taxon>Paenibacillus</taxon>
    </lineage>
</organism>
<name>A0A1B2DZJ2_9BACL</name>
<dbReference type="KEGG" id="pib:BBD41_11415"/>
<evidence type="ECO:0000256" key="1">
    <source>
        <dbReference type="SAM" id="Coils"/>
    </source>
</evidence>
<reference evidence="3" key="1">
    <citation type="submission" date="2016-08" db="EMBL/GenBank/DDBJ databases">
        <title>Complete Genome Seqeunce of Paenibacillus sp. nov. IHBB 9852 from high altitute lake of Indian trans-Himalayas.</title>
        <authorList>
            <person name="Kiran S."/>
            <person name="Swarnkar M.K."/>
            <person name="Rana A."/>
            <person name="Tewari R."/>
            <person name="Gulati A."/>
        </authorList>
    </citation>
    <scope>NUCLEOTIDE SEQUENCE [LARGE SCALE GENOMIC DNA]</scope>
    <source>
        <strain evidence="3">IHBB 9852</strain>
    </source>
</reference>
<sequence length="240" mass="27534">MNDIMMRVIKQEIPVTLKVLQGVVLMRRTILIIATMVFVCSACTMFNKYEGYMRQAKDSMREENYEGSLESINSALIEEPTSEEAIALKAMAEEALKKEQNKVEKAKFVEMTTPIYERLLTLTKEINEDASNLSISDAEILRPQVEQIQAELSNMSKEWNDSERYSKAFQYLNTAADNLNLCITAIIENISEPILVDENSSKFDVIRQNLNSDDSKVRARLSFQDFTSNLQRFYSELPNE</sequence>
<keyword evidence="2" id="KW-0472">Membrane</keyword>
<dbReference type="EMBL" id="CP016809">
    <property type="protein sequence ID" value="ANY73150.1"/>
    <property type="molecule type" value="Genomic_DNA"/>
</dbReference>
<accession>A0A1B2DZJ2</accession>
<protein>
    <submittedName>
        <fullName evidence="3">Uncharacterized protein</fullName>
    </submittedName>
</protein>
<evidence type="ECO:0000313" key="3">
    <source>
        <dbReference type="EMBL" id="ANY73150.1"/>
    </source>
</evidence>
<evidence type="ECO:0000256" key="2">
    <source>
        <dbReference type="SAM" id="Phobius"/>
    </source>
</evidence>
<keyword evidence="2" id="KW-1133">Transmembrane helix</keyword>
<keyword evidence="2" id="KW-0812">Transmembrane</keyword>
<gene>
    <name evidence="3" type="ORF">BBD41_11415</name>
</gene>